<comment type="similarity">
    <text evidence="1">Belongs to the transposase IS21/IS408/IS1162 family.</text>
</comment>
<dbReference type="PROSITE" id="PS50994">
    <property type="entry name" value="INTEGRASE"/>
    <property type="match status" value="1"/>
</dbReference>
<name>A0ABT9EBF7_9PROT</name>
<dbReference type="InterPro" id="IPR001584">
    <property type="entry name" value="Integrase_cat-core"/>
</dbReference>
<sequence>MATPPEIEAQILRYYHAEKWRVGTIAKQLRIHRSVVQRVLAQAGLPTSRVARPSRIDPYLPLIRATLERFPTLTASRLYAMVHERGYRGSPDHFRHLVAQHRPRRPAEAYLRLRTLPGEQAQVDWAHFGHVQIGRARRPLMGFVMVLSYSRQIFLRFSLDAGMASFLRGQAAAFAAWGGVPRVLLYDNLKSAVLERRGEAIRFHPELLAFAGHYRFEPRPVAPARGNEKGRVERAIGYVRESFFAARRFQDLDDLNGQALDWCNGLAADRRCPDQPERRVREVFAEEVRHLLPLPDNPPPLLERVAVRVGKTPYVRFDRNDYSIPHTHVRRVLTVLADPEQVRIVDGAELLACHRRSYDKGAQIEQADHLQALAAQKRAARQHRATDRLAQAAPASQELLRRAAARGTPLGSITTALLQLLERHGAADLQAAIREALERDVPHPNAVRLALDRQREQRGAPPPVAVVLPANVQARDRPVQPHALETYDRLKDGADD</sequence>
<feature type="compositionally biased region" description="Basic and acidic residues" evidence="2">
    <location>
        <begin position="474"/>
        <end position="496"/>
    </location>
</feature>
<comment type="caution">
    <text evidence="4">The sequence shown here is derived from an EMBL/GenBank/DDBJ whole genome shotgun (WGS) entry which is preliminary data.</text>
</comment>
<reference evidence="4 5" key="1">
    <citation type="submission" date="2023-08" db="EMBL/GenBank/DDBJ databases">
        <title>The draft genome sequence of Paracraurococcus sp. LOR1-02.</title>
        <authorList>
            <person name="Kingkaew E."/>
            <person name="Tanasupawat S."/>
        </authorList>
    </citation>
    <scope>NUCLEOTIDE SEQUENCE [LARGE SCALE GENOMIC DNA]</scope>
    <source>
        <strain evidence="4 5">LOR1-02</strain>
    </source>
</reference>
<evidence type="ECO:0000313" key="4">
    <source>
        <dbReference type="EMBL" id="MDO9713529.1"/>
    </source>
</evidence>
<dbReference type="PANTHER" id="PTHR35004:SF7">
    <property type="entry name" value="INTEGRASE PROTEIN"/>
    <property type="match status" value="1"/>
</dbReference>
<dbReference type="NCBIfam" id="NF033546">
    <property type="entry name" value="transpos_IS21"/>
    <property type="match status" value="1"/>
</dbReference>
<accession>A0ABT9EBF7</accession>
<feature type="region of interest" description="Disordered" evidence="2">
    <location>
        <begin position="473"/>
        <end position="496"/>
    </location>
</feature>
<evidence type="ECO:0000259" key="3">
    <source>
        <dbReference type="PROSITE" id="PS50994"/>
    </source>
</evidence>
<dbReference type="SUPFAM" id="SSF46689">
    <property type="entry name" value="Homeodomain-like"/>
    <property type="match status" value="1"/>
</dbReference>
<dbReference type="Pfam" id="PF22483">
    <property type="entry name" value="Mu-transpos_C_2"/>
    <property type="match status" value="1"/>
</dbReference>
<evidence type="ECO:0000256" key="2">
    <source>
        <dbReference type="SAM" id="MobiDB-lite"/>
    </source>
</evidence>
<dbReference type="RefSeq" id="WP_305108386.1">
    <property type="nucleotide sequence ID" value="NZ_JAUTWS010000097.1"/>
</dbReference>
<evidence type="ECO:0000256" key="1">
    <source>
        <dbReference type="ARBA" id="ARBA00009277"/>
    </source>
</evidence>
<dbReference type="InterPro" id="IPR054353">
    <property type="entry name" value="IstA-like_C"/>
</dbReference>
<dbReference type="PANTHER" id="PTHR35004">
    <property type="entry name" value="TRANSPOSASE RV3428C-RELATED"/>
    <property type="match status" value="1"/>
</dbReference>
<dbReference type="InterPro" id="IPR036397">
    <property type="entry name" value="RNaseH_sf"/>
</dbReference>
<evidence type="ECO:0000313" key="5">
    <source>
        <dbReference type="Proteomes" id="UP001243009"/>
    </source>
</evidence>
<dbReference type="InterPro" id="IPR009057">
    <property type="entry name" value="Homeodomain-like_sf"/>
</dbReference>
<organism evidence="4 5">
    <name type="scientific">Paracraurococcus lichenis</name>
    <dbReference type="NCBI Taxonomy" id="3064888"/>
    <lineage>
        <taxon>Bacteria</taxon>
        <taxon>Pseudomonadati</taxon>
        <taxon>Pseudomonadota</taxon>
        <taxon>Alphaproteobacteria</taxon>
        <taxon>Acetobacterales</taxon>
        <taxon>Roseomonadaceae</taxon>
        <taxon>Paracraurococcus</taxon>
    </lineage>
</organism>
<dbReference type="Gene3D" id="3.30.420.10">
    <property type="entry name" value="Ribonuclease H-like superfamily/Ribonuclease H"/>
    <property type="match status" value="1"/>
</dbReference>
<keyword evidence="5" id="KW-1185">Reference proteome</keyword>
<proteinExistence type="inferred from homology"/>
<dbReference type="EMBL" id="JAUTWS010000097">
    <property type="protein sequence ID" value="MDO9713529.1"/>
    <property type="molecule type" value="Genomic_DNA"/>
</dbReference>
<gene>
    <name evidence="4" type="primary">istA</name>
    <name evidence="4" type="ORF">Q7A36_34730</name>
</gene>
<dbReference type="Proteomes" id="UP001243009">
    <property type="component" value="Unassembled WGS sequence"/>
</dbReference>
<protein>
    <submittedName>
        <fullName evidence="4">IS21 family transposase</fullName>
    </submittedName>
</protein>
<feature type="domain" description="Integrase catalytic" evidence="3">
    <location>
        <begin position="113"/>
        <end position="288"/>
    </location>
</feature>